<evidence type="ECO:0000313" key="3">
    <source>
        <dbReference type="RefSeq" id="XP_021099911.1"/>
    </source>
</evidence>
<organism evidence="1 4">
    <name type="scientific">Heterocephalus glaber</name>
    <name type="common">Naked mole rat</name>
    <dbReference type="NCBI Taxonomy" id="10181"/>
    <lineage>
        <taxon>Eukaryota</taxon>
        <taxon>Metazoa</taxon>
        <taxon>Chordata</taxon>
        <taxon>Craniata</taxon>
        <taxon>Vertebrata</taxon>
        <taxon>Euteleostomi</taxon>
        <taxon>Mammalia</taxon>
        <taxon>Eutheria</taxon>
        <taxon>Euarchontoglires</taxon>
        <taxon>Glires</taxon>
        <taxon>Rodentia</taxon>
        <taxon>Hystricomorpha</taxon>
        <taxon>Bathyergidae</taxon>
        <taxon>Heterocephalus</taxon>
    </lineage>
</organism>
<protein>
    <submittedName>
        <fullName evidence="2 3">Uncharacterized protein LOC101698902 isoform X1</fullName>
    </submittedName>
</protein>
<dbReference type="RefSeq" id="XP_021099915.1">
    <property type="nucleotide sequence ID" value="XM_021244256.1"/>
</dbReference>
<dbReference type="Proteomes" id="UP000694906">
    <property type="component" value="Unplaced"/>
</dbReference>
<keyword evidence="1" id="KW-1185">Reference proteome</keyword>
<evidence type="ECO:0000313" key="2">
    <source>
        <dbReference type="RefSeq" id="XP_021099910.1"/>
    </source>
</evidence>
<proteinExistence type="predicted"/>
<evidence type="ECO:0000313" key="4">
    <source>
        <dbReference type="RefSeq" id="XP_021099915.1"/>
    </source>
</evidence>
<accession>A0AAX6RS73</accession>
<dbReference type="RefSeq" id="XP_021099911.1">
    <property type="nucleotide sequence ID" value="XM_021244252.1"/>
</dbReference>
<dbReference type="GeneID" id="101698902"/>
<gene>
    <name evidence="2 3 4" type="primary">LOC101698902</name>
</gene>
<dbReference type="AlphaFoldDB" id="A0AAX6RS73"/>
<reference evidence="2 3" key="1">
    <citation type="submission" date="2025-04" db="UniProtKB">
        <authorList>
            <consortium name="RefSeq"/>
        </authorList>
    </citation>
    <scope>IDENTIFICATION</scope>
</reference>
<sequence length="253" mass="28310">MLVEQSASCVLSHPAWSYLSYLFSHRLRQPPSWGSPCARQGRHRDTGQRVDLSKDMNYAHAQLLERPVSTAFLPHLHVLFNPCLPTRSAPPSGSRQLAFSTMAVTLAGQAEGLRTEVTGRTHRSHCPRLLHSLLPSPPSWFGPKLPPLGNLRGTGLRIPCLAPQCPPAPNRQMRMEGPASQTGFTPVTCAHPLEMSGKHNGQVFCLQSFRLNLFKFFIVWDWDTQECLHSHGDAQRTFPRERLDPEILDRASP</sequence>
<dbReference type="RefSeq" id="XP_021099910.1">
    <property type="nucleotide sequence ID" value="XM_021244251.1"/>
</dbReference>
<name>A0AAX6RS73_HETGA</name>
<evidence type="ECO:0000313" key="1">
    <source>
        <dbReference type="Proteomes" id="UP000694906"/>
    </source>
</evidence>